<proteinExistence type="predicted"/>
<feature type="region of interest" description="Disordered" evidence="1">
    <location>
        <begin position="1"/>
        <end position="27"/>
    </location>
</feature>
<organism evidence="2 3">
    <name type="scientific">Cyclocybe aegerita</name>
    <name type="common">Black poplar mushroom</name>
    <name type="synonym">Agrocybe aegerita</name>
    <dbReference type="NCBI Taxonomy" id="1973307"/>
    <lineage>
        <taxon>Eukaryota</taxon>
        <taxon>Fungi</taxon>
        <taxon>Dikarya</taxon>
        <taxon>Basidiomycota</taxon>
        <taxon>Agaricomycotina</taxon>
        <taxon>Agaricomycetes</taxon>
        <taxon>Agaricomycetidae</taxon>
        <taxon>Agaricales</taxon>
        <taxon>Agaricineae</taxon>
        <taxon>Bolbitiaceae</taxon>
        <taxon>Cyclocybe</taxon>
    </lineage>
</organism>
<keyword evidence="3" id="KW-1185">Reference proteome</keyword>
<protein>
    <submittedName>
        <fullName evidence="2">Uncharacterized protein</fullName>
    </submittedName>
</protein>
<gene>
    <name evidence="2" type="ORF">AAE3_LOCUS12456</name>
</gene>
<evidence type="ECO:0000256" key="1">
    <source>
        <dbReference type="SAM" id="MobiDB-lite"/>
    </source>
</evidence>
<dbReference type="AlphaFoldDB" id="A0A8S0VUH3"/>
<name>A0A8S0VUH3_CYCAE</name>
<evidence type="ECO:0000313" key="3">
    <source>
        <dbReference type="Proteomes" id="UP000467700"/>
    </source>
</evidence>
<dbReference type="Proteomes" id="UP000467700">
    <property type="component" value="Unassembled WGS sequence"/>
</dbReference>
<sequence length="121" mass="13586">MPRSDRPESLWQTNLKAESYRRPPSTSIVKRSIQLTSSSTPQPLEWSRIHEITTRQLRRSLNRPQLRSIDTGEPYVTTRVPHAMAPGQNPGATAHSVPDPSTQPHTPSPILSTVGRFQDLL</sequence>
<evidence type="ECO:0000313" key="2">
    <source>
        <dbReference type="EMBL" id="CAA7270229.1"/>
    </source>
</evidence>
<comment type="caution">
    <text evidence="2">The sequence shown here is derived from an EMBL/GenBank/DDBJ whole genome shotgun (WGS) entry which is preliminary data.</text>
</comment>
<accession>A0A8S0VUH3</accession>
<reference evidence="2 3" key="1">
    <citation type="submission" date="2020-01" db="EMBL/GenBank/DDBJ databases">
        <authorList>
            <person name="Gupta K D."/>
        </authorList>
    </citation>
    <scope>NUCLEOTIDE SEQUENCE [LARGE SCALE GENOMIC DNA]</scope>
</reference>
<dbReference type="EMBL" id="CACVBS010000087">
    <property type="protein sequence ID" value="CAA7270229.1"/>
    <property type="molecule type" value="Genomic_DNA"/>
</dbReference>
<feature type="region of interest" description="Disordered" evidence="1">
    <location>
        <begin position="63"/>
        <end position="121"/>
    </location>
</feature>
<feature type="compositionally biased region" description="Polar residues" evidence="1">
    <location>
        <begin position="99"/>
        <end position="111"/>
    </location>
</feature>